<gene>
    <name evidence="5" type="ORF">QQX04_02545</name>
</gene>
<sequence>MTSAWHPGGTNPVLPGFHPDPSVCRVGEWTYLVTSTFEYLPGLPVHRSKDLVTWEPVGHVIDREGMLDLSGVADSRGLYAPTIRHDGERFYVVCTVVGGDSREGHFVCVADDPAGPWSDPVWWDGVAGIDPSLLFDGDDAWCMGTRLAAEPTHHDQTEVWVRRFDTATLTPVGAETVIWTGALKGAIWAEGPHLYGRDDGYLLLAAEGGTAHHHAVCVARADDVTGPYVGNPGNPVLTHRHLGSDFPVTNVGHADLVELADGSTWALLLASRPVDGADLLGRETFLAPVTWEEGWPVLAPSVGMLELDPPTPAGHPVRRPHSFHDTFTRGLDVRWIAARRLPQQVASPGDDGLTFTAPGALLHRVTTLDATIEALVSDGAGLLLRHSDDDCLRVDIVGGTATVRVLEGGAVHEEARGGAADRALITLNLAGTEATVDVDGTVLARVPLTHMCAARTAGFVGLTAGPSATRAGARVLDYRFTSRTAAPSSGGDE</sequence>
<evidence type="ECO:0000256" key="3">
    <source>
        <dbReference type="ARBA" id="ARBA00023295"/>
    </source>
</evidence>
<evidence type="ECO:0000313" key="5">
    <source>
        <dbReference type="EMBL" id="MDN4471871.1"/>
    </source>
</evidence>
<dbReference type="InterPro" id="IPR051795">
    <property type="entry name" value="Glycosyl_Hydrlase_43"/>
</dbReference>
<dbReference type="Gene3D" id="2.115.10.20">
    <property type="entry name" value="Glycosyl hydrolase domain, family 43"/>
    <property type="match status" value="1"/>
</dbReference>
<dbReference type="GO" id="GO:0016787">
    <property type="term" value="F:hydrolase activity"/>
    <property type="evidence" value="ECO:0007669"/>
    <property type="project" value="UniProtKB-KW"/>
</dbReference>
<dbReference type="InterPro" id="IPR023296">
    <property type="entry name" value="Glyco_hydro_beta-prop_sf"/>
</dbReference>
<dbReference type="Proteomes" id="UP001172738">
    <property type="component" value="Unassembled WGS sequence"/>
</dbReference>
<dbReference type="PANTHER" id="PTHR42812">
    <property type="entry name" value="BETA-XYLOSIDASE"/>
    <property type="match status" value="1"/>
</dbReference>
<protein>
    <submittedName>
        <fullName evidence="5">Glycoside hydrolase family 43 protein</fullName>
    </submittedName>
</protein>
<name>A0ABT8FY98_9MICO</name>
<dbReference type="CDD" id="cd18617">
    <property type="entry name" value="GH43_XynB-like"/>
    <property type="match status" value="1"/>
</dbReference>
<dbReference type="RefSeq" id="WP_301125928.1">
    <property type="nucleotide sequence ID" value="NZ_JAUHPV010000001.1"/>
</dbReference>
<organism evidence="5 6">
    <name type="scientific">Demequina zhanjiangensis</name>
    <dbReference type="NCBI Taxonomy" id="3051659"/>
    <lineage>
        <taxon>Bacteria</taxon>
        <taxon>Bacillati</taxon>
        <taxon>Actinomycetota</taxon>
        <taxon>Actinomycetes</taxon>
        <taxon>Micrococcales</taxon>
        <taxon>Demequinaceae</taxon>
        <taxon>Demequina</taxon>
    </lineage>
</organism>
<keyword evidence="2 4" id="KW-0378">Hydrolase</keyword>
<keyword evidence="3 4" id="KW-0326">Glycosidase</keyword>
<proteinExistence type="inferred from homology"/>
<evidence type="ECO:0000256" key="2">
    <source>
        <dbReference type="ARBA" id="ARBA00022801"/>
    </source>
</evidence>
<evidence type="ECO:0000256" key="4">
    <source>
        <dbReference type="RuleBase" id="RU361187"/>
    </source>
</evidence>
<comment type="caution">
    <text evidence="5">The sequence shown here is derived from an EMBL/GenBank/DDBJ whole genome shotgun (WGS) entry which is preliminary data.</text>
</comment>
<evidence type="ECO:0000256" key="1">
    <source>
        <dbReference type="ARBA" id="ARBA00009865"/>
    </source>
</evidence>
<evidence type="ECO:0000313" key="6">
    <source>
        <dbReference type="Proteomes" id="UP001172738"/>
    </source>
</evidence>
<dbReference type="PANTHER" id="PTHR42812:SF12">
    <property type="entry name" value="BETA-XYLOSIDASE-RELATED"/>
    <property type="match status" value="1"/>
</dbReference>
<comment type="similarity">
    <text evidence="1 4">Belongs to the glycosyl hydrolase 43 family.</text>
</comment>
<keyword evidence="6" id="KW-1185">Reference proteome</keyword>
<dbReference type="EMBL" id="JAUHPV010000001">
    <property type="protein sequence ID" value="MDN4471871.1"/>
    <property type="molecule type" value="Genomic_DNA"/>
</dbReference>
<accession>A0ABT8FY98</accession>
<dbReference type="SUPFAM" id="SSF75005">
    <property type="entry name" value="Arabinanase/levansucrase/invertase"/>
    <property type="match status" value="1"/>
</dbReference>
<dbReference type="InterPro" id="IPR006710">
    <property type="entry name" value="Glyco_hydro_43"/>
</dbReference>
<dbReference type="Pfam" id="PF04616">
    <property type="entry name" value="Glyco_hydro_43"/>
    <property type="match status" value="1"/>
</dbReference>
<reference evidence="5" key="1">
    <citation type="submission" date="2023-06" db="EMBL/GenBank/DDBJ databases">
        <title>SYSU T00b26.</title>
        <authorList>
            <person name="Gao L."/>
            <person name="Fang B.-Z."/>
            <person name="Li W.-J."/>
        </authorList>
    </citation>
    <scope>NUCLEOTIDE SEQUENCE</scope>
    <source>
        <strain evidence="5">SYSU T00b26</strain>
    </source>
</reference>